<gene>
    <name evidence="3" type="ORF">BKCO1_450003</name>
</gene>
<dbReference type="OrthoDB" id="5393654at2759"/>
<dbReference type="Proteomes" id="UP000183809">
    <property type="component" value="Unassembled WGS sequence"/>
</dbReference>
<feature type="region of interest" description="Disordered" evidence="2">
    <location>
        <begin position="398"/>
        <end position="443"/>
    </location>
</feature>
<dbReference type="PANTHER" id="PTHR35179:SF2">
    <property type="entry name" value="START DOMAIN-CONTAINING PROTEIN"/>
    <property type="match status" value="1"/>
</dbReference>
<evidence type="ECO:0000256" key="2">
    <source>
        <dbReference type="SAM" id="MobiDB-lite"/>
    </source>
</evidence>
<feature type="compositionally biased region" description="Basic residues" evidence="2">
    <location>
        <begin position="1"/>
        <end position="18"/>
    </location>
</feature>
<dbReference type="STRING" id="236234.A0A1J9QTF0"/>
<accession>A0A1J9QTF0</accession>
<dbReference type="EMBL" id="MNUE01000045">
    <property type="protein sequence ID" value="OJD31712.1"/>
    <property type="molecule type" value="Genomic_DNA"/>
</dbReference>
<evidence type="ECO:0000313" key="4">
    <source>
        <dbReference type="Proteomes" id="UP000183809"/>
    </source>
</evidence>
<proteinExistence type="predicted"/>
<comment type="caution">
    <text evidence="3">The sequence shown here is derived from an EMBL/GenBank/DDBJ whole genome shotgun (WGS) entry which is preliminary data.</text>
</comment>
<organism evidence="3 4">
    <name type="scientific">Diplodia corticola</name>
    <dbReference type="NCBI Taxonomy" id="236234"/>
    <lineage>
        <taxon>Eukaryota</taxon>
        <taxon>Fungi</taxon>
        <taxon>Dikarya</taxon>
        <taxon>Ascomycota</taxon>
        <taxon>Pezizomycotina</taxon>
        <taxon>Dothideomycetes</taxon>
        <taxon>Dothideomycetes incertae sedis</taxon>
        <taxon>Botryosphaeriales</taxon>
        <taxon>Botryosphaeriaceae</taxon>
        <taxon>Diplodia</taxon>
    </lineage>
</organism>
<feature type="coiled-coil region" evidence="1">
    <location>
        <begin position="324"/>
        <end position="351"/>
    </location>
</feature>
<name>A0A1J9QTF0_9PEZI</name>
<feature type="compositionally biased region" description="Acidic residues" evidence="2">
    <location>
        <begin position="405"/>
        <end position="418"/>
    </location>
</feature>
<evidence type="ECO:0000313" key="3">
    <source>
        <dbReference type="EMBL" id="OJD31712.1"/>
    </source>
</evidence>
<dbReference type="PANTHER" id="PTHR35179">
    <property type="entry name" value="PROTEIN CBG02620"/>
    <property type="match status" value="1"/>
</dbReference>
<dbReference type="RefSeq" id="XP_020127972.1">
    <property type="nucleotide sequence ID" value="XM_020276188.1"/>
</dbReference>
<keyword evidence="1" id="KW-0175">Coiled coil</keyword>
<feature type="region of interest" description="Disordered" evidence="2">
    <location>
        <begin position="1"/>
        <end position="40"/>
    </location>
</feature>
<dbReference type="AlphaFoldDB" id="A0A1J9QTF0"/>
<reference evidence="3 4" key="1">
    <citation type="submission" date="2016-10" db="EMBL/GenBank/DDBJ databases">
        <title>Proteomics and genomics reveal pathogen-plant mechanisms compatible with a hemibiotrophic lifestyle of Diplodia corticola.</title>
        <authorList>
            <person name="Fernandes I."/>
            <person name="De Jonge R."/>
            <person name="Van De Peer Y."/>
            <person name="Devreese B."/>
            <person name="Alves A."/>
            <person name="Esteves A.C."/>
        </authorList>
    </citation>
    <scope>NUCLEOTIDE SEQUENCE [LARGE SCALE GENOMIC DNA]</scope>
    <source>
        <strain evidence="3 4">CBS 112549</strain>
    </source>
</reference>
<sequence length="461" mass="51634">MEYRRGTWRGRNRGRGRGSWRSDGFSKAATCQQPRTPSPPVGEVLKEVRMKDLVASPAKESNVPVISNCEFLGSYNWMGSIERPAMLIPGGPPRWTPREAPTQLVEDSGVFYRDENAVRQPEHPMEPAVRAFAAHNMAARAQDVDIFACGSTLGNLVRFVRKVDRPFRFTVEAVGDTVFFVRKEKSPSETIEGVRGYGHSFPEAYTTWDESCAGSKSHQRLIGYDFAGLNCVVRFEGDGYLKHLDPDPRSGAATVGTAPSTTKLDMRYGGYMVSQDAVFDLKTRSVKRMDHDVLGEEIPRLWVAQIANFVLAYHNRGVFEEIRVQNVRRDVDKWESENEETLGQLAKLIREIATMAKSRTDGRLEVCRKAVDVLEIREQCAGTPGALPDDLKAWWTDDRNNHEDESSDDDDDDDDDVEDRYFSANSDLGDGGVLLGSDDESEPDYTACSAEDCGYCGHCRY</sequence>
<dbReference type="GeneID" id="31016449"/>
<keyword evidence="4" id="KW-1185">Reference proteome</keyword>
<evidence type="ECO:0000256" key="1">
    <source>
        <dbReference type="SAM" id="Coils"/>
    </source>
</evidence>
<protein>
    <submittedName>
        <fullName evidence="3">Geranylgeranyl pyrophosphate synthetase</fullName>
    </submittedName>
</protein>